<proteinExistence type="predicted"/>
<protein>
    <submittedName>
        <fullName evidence="2">Uncharacterized protein</fullName>
    </submittedName>
</protein>
<dbReference type="PANTHER" id="PTHR12603">
    <property type="entry name" value="CCR4-NOT TRANSCRIPTION COMPLEX RELATED"/>
    <property type="match status" value="1"/>
</dbReference>
<dbReference type="EMBL" id="JACGWL010000016">
    <property type="protein sequence ID" value="KAK4385843.1"/>
    <property type="molecule type" value="Genomic_DNA"/>
</dbReference>
<reference evidence="2" key="1">
    <citation type="submission" date="2020-06" db="EMBL/GenBank/DDBJ databases">
        <authorList>
            <person name="Li T."/>
            <person name="Hu X."/>
            <person name="Zhang T."/>
            <person name="Song X."/>
            <person name="Zhang H."/>
            <person name="Dai N."/>
            <person name="Sheng W."/>
            <person name="Hou X."/>
            <person name="Wei L."/>
        </authorList>
    </citation>
    <scope>NUCLEOTIDE SEQUENCE</scope>
    <source>
        <strain evidence="2">K16</strain>
        <tissue evidence="2">Leaf</tissue>
    </source>
</reference>
<name>A0AAE1W348_9LAMI</name>
<evidence type="ECO:0000313" key="2">
    <source>
        <dbReference type="EMBL" id="KAK4385843.1"/>
    </source>
</evidence>
<gene>
    <name evidence="2" type="ORF">Sango_2708300</name>
</gene>
<feature type="region of interest" description="Disordered" evidence="1">
    <location>
        <begin position="63"/>
        <end position="99"/>
    </location>
</feature>
<keyword evidence="3" id="KW-1185">Reference proteome</keyword>
<evidence type="ECO:0000313" key="3">
    <source>
        <dbReference type="Proteomes" id="UP001289374"/>
    </source>
</evidence>
<dbReference type="InterPro" id="IPR039780">
    <property type="entry name" value="Mot2"/>
</dbReference>
<evidence type="ECO:0000256" key="1">
    <source>
        <dbReference type="SAM" id="MobiDB-lite"/>
    </source>
</evidence>
<dbReference type="GO" id="GO:0030014">
    <property type="term" value="C:CCR4-NOT complex"/>
    <property type="evidence" value="ECO:0007669"/>
    <property type="project" value="InterPro"/>
</dbReference>
<dbReference type="Proteomes" id="UP001289374">
    <property type="component" value="Unassembled WGS sequence"/>
</dbReference>
<dbReference type="AlphaFoldDB" id="A0AAE1W348"/>
<accession>A0AAE1W348</accession>
<dbReference type="GO" id="GO:0004842">
    <property type="term" value="F:ubiquitin-protein transferase activity"/>
    <property type="evidence" value="ECO:0007669"/>
    <property type="project" value="InterPro"/>
</dbReference>
<comment type="caution">
    <text evidence="2">The sequence shown here is derived from an EMBL/GenBank/DDBJ whole genome shotgun (WGS) entry which is preliminary data.</text>
</comment>
<dbReference type="PANTHER" id="PTHR12603:SF41">
    <property type="entry name" value="NUCLEIC ACID BINDING NABP DOMAIN-CONTAINING PROTEIN"/>
    <property type="match status" value="1"/>
</dbReference>
<feature type="region of interest" description="Disordered" evidence="1">
    <location>
        <begin position="1"/>
        <end position="20"/>
    </location>
</feature>
<reference evidence="2" key="2">
    <citation type="journal article" date="2024" name="Plant">
        <title>Genomic evolution and insights into agronomic trait innovations of Sesamum species.</title>
        <authorList>
            <person name="Miao H."/>
            <person name="Wang L."/>
            <person name="Qu L."/>
            <person name="Liu H."/>
            <person name="Sun Y."/>
            <person name="Le M."/>
            <person name="Wang Q."/>
            <person name="Wei S."/>
            <person name="Zheng Y."/>
            <person name="Lin W."/>
            <person name="Duan Y."/>
            <person name="Cao H."/>
            <person name="Xiong S."/>
            <person name="Wang X."/>
            <person name="Wei L."/>
            <person name="Li C."/>
            <person name="Ma Q."/>
            <person name="Ju M."/>
            <person name="Zhao R."/>
            <person name="Li G."/>
            <person name="Mu C."/>
            <person name="Tian Q."/>
            <person name="Mei H."/>
            <person name="Zhang T."/>
            <person name="Gao T."/>
            <person name="Zhang H."/>
        </authorList>
    </citation>
    <scope>NUCLEOTIDE SEQUENCE</scope>
    <source>
        <strain evidence="2">K16</strain>
    </source>
</reference>
<sequence>MTNALSEYLDETDGLGGSSWSSLNSDLSGYSFVIQDGFASQMPRSILPDYGDNKEQYLRKPQYPVSRPQSLAPPGFSVPSRDPPPGFSSSERTSRLPRVSSGTCLANASPFSSTLLQPCPTRLNGSLENANLSDPAILTCGKGQQPYGFKTPGFEMRPTGSPGLSALDDESRFWLMMSQSTAAHPNSKFSKMLSGVDDIYGLHPRLVDQHQNYDPSFFTPTSQQKYVNGHISNTNGYQYGLGEVPRKGEVGMTELQRNERLGGVNKYFPSYGELMFSSADVYSRVFRYVPDVCSDVQTCPLFAFDMLMVGSCYVVPAGTYSRSRAPLDHTWCY</sequence>
<organism evidence="2 3">
    <name type="scientific">Sesamum angolense</name>
    <dbReference type="NCBI Taxonomy" id="2727404"/>
    <lineage>
        <taxon>Eukaryota</taxon>
        <taxon>Viridiplantae</taxon>
        <taxon>Streptophyta</taxon>
        <taxon>Embryophyta</taxon>
        <taxon>Tracheophyta</taxon>
        <taxon>Spermatophyta</taxon>
        <taxon>Magnoliopsida</taxon>
        <taxon>eudicotyledons</taxon>
        <taxon>Gunneridae</taxon>
        <taxon>Pentapetalae</taxon>
        <taxon>asterids</taxon>
        <taxon>lamiids</taxon>
        <taxon>Lamiales</taxon>
        <taxon>Pedaliaceae</taxon>
        <taxon>Sesamum</taxon>
    </lineage>
</organism>
<dbReference type="GO" id="GO:0016567">
    <property type="term" value="P:protein ubiquitination"/>
    <property type="evidence" value="ECO:0007669"/>
    <property type="project" value="TreeGrafter"/>
</dbReference>